<dbReference type="SUPFAM" id="SSF52980">
    <property type="entry name" value="Restriction endonuclease-like"/>
    <property type="match status" value="1"/>
</dbReference>
<keyword evidence="5" id="KW-0378">Hydrolase</keyword>
<dbReference type="InterPro" id="IPR034720">
    <property type="entry name" value="Viral_alk_exo"/>
</dbReference>
<organism evidence="8 9">
    <name type="scientific">Gallid herpesvirus 2 strain 814</name>
    <dbReference type="NCBI Taxonomy" id="1123959"/>
    <lineage>
        <taxon>Viruses</taxon>
        <taxon>Duplodnaviria</taxon>
        <taxon>Heunggongvirae</taxon>
        <taxon>Peploviricota</taxon>
        <taxon>Herviviricetes</taxon>
        <taxon>Herpesvirales</taxon>
        <taxon>Orthoherpesviridae</taxon>
        <taxon>Alphaherpesvirinae</taxon>
        <taxon>Mardivirus</taxon>
        <taxon>Mardivirus gallidalpha2</taxon>
        <taxon>Gallid alphaherpesvirus 2</taxon>
    </lineage>
</organism>
<dbReference type="Pfam" id="PF01771">
    <property type="entry name" value="Viral_alk_exo"/>
    <property type="match status" value="1"/>
</dbReference>
<keyword evidence="6" id="KW-0269">Exonuclease</keyword>
<evidence type="ECO:0000313" key="9">
    <source>
        <dbReference type="Proteomes" id="UP000108473"/>
    </source>
</evidence>
<keyword evidence="7" id="KW-1035">Host cytoplasm</keyword>
<dbReference type="Proteomes" id="UP000108473">
    <property type="component" value="Segment"/>
</dbReference>
<proteinExistence type="inferred from homology"/>
<dbReference type="Gene3D" id="3.90.320.10">
    <property type="match status" value="1"/>
</dbReference>
<dbReference type="GO" id="GO:0004527">
    <property type="term" value="F:exonuclease activity"/>
    <property type="evidence" value="ECO:0007669"/>
    <property type="project" value="UniProtKB-KW"/>
</dbReference>
<accession>G9CUB9</accession>
<sequence>MELGTKFPLSKSCKDESRKRKRGITIDCDSQILVGDEQSNSTKTKPYDEICENIVPNYTFGNYILQKIDPNDCRHSLHPLYHRLFYIADVIKQGISEGSLLENKYSYILETEHILLDESRINNLSPSIHASRWCKMVESLTRLQANSELWHIFRQCLLTASSVKWSPNGTINTAGLITNDLPSRGQTESILFGTRNESLAKSLIAALCVSQSSVRTIDNSDKKNEFDNTTTGILDIEKYSCGLMIDIRTGMLGASLDMVMCNRNRHGILAPCLTDNNIETYEIKCRFKYAFCPEMRSELSQCYERLMATKTVQWFRRFLYTIDCPCVDYFRPDNYPRAKEALITSDDDWKVGHSAYHAAQSRIKCNEFEMHHLTLNKNMSSRIWLFGEPDFQTNSIYPLLWNTGERVLSIPIFANPRHQNFKQIFLQSYVASGYFGNRKIVPFLATFIGRHRRQTELGRCFSLFVDDTEASEVVYEITPEQAIPVILIITPVIIDNTFYVGIEESGYRAFGELVDHLWAKQCRI</sequence>
<reference evidence="8 9" key="1">
    <citation type="journal article" date="2012" name="Arch. Virol.">
        <title>Comparative full-length sequence analysis of Marek's disease virus vaccine strain 814.</title>
        <authorList>
            <person name="Zhang F."/>
            <person name="Liu C.J."/>
            <person name="Zhang Y.P."/>
            <person name="Li Z.J."/>
            <person name="Liu A.L."/>
            <person name="Yan F.H."/>
            <person name="Cong F."/>
            <person name="Cheng Y."/>
        </authorList>
    </citation>
    <scope>NUCLEOTIDE SEQUENCE [LARGE SCALE GENOMIC DNA]</scope>
    <source>
        <strain evidence="8">814</strain>
    </source>
</reference>
<evidence type="ECO:0000256" key="5">
    <source>
        <dbReference type="ARBA" id="ARBA00022801"/>
    </source>
</evidence>
<dbReference type="InterPro" id="IPR001616">
    <property type="entry name" value="Herpes_alk_exo"/>
</dbReference>
<dbReference type="HAMAP" id="MF_04009">
    <property type="entry name" value="HSV_AN"/>
    <property type="match status" value="1"/>
</dbReference>
<keyword evidence="1" id="KW-1048">Host nucleus</keyword>
<keyword evidence="3" id="KW-0540">Nuclease</keyword>
<dbReference type="EMBL" id="JF742597">
    <property type="protein sequence ID" value="AEV54992.1"/>
    <property type="molecule type" value="Genomic_DNA"/>
</dbReference>
<evidence type="ECO:0000256" key="6">
    <source>
        <dbReference type="ARBA" id="ARBA00022839"/>
    </source>
</evidence>
<dbReference type="InterPro" id="IPR011335">
    <property type="entry name" value="Restrct_endonuc-II-like"/>
</dbReference>
<evidence type="ECO:0000256" key="1">
    <source>
        <dbReference type="ARBA" id="ARBA00022562"/>
    </source>
</evidence>
<keyword evidence="2" id="KW-0945">Host-virus interaction</keyword>
<dbReference type="GO" id="GO:0003677">
    <property type="term" value="F:DNA binding"/>
    <property type="evidence" value="ECO:0007669"/>
    <property type="project" value="InterPro"/>
</dbReference>
<dbReference type="GO" id="GO:0004519">
    <property type="term" value="F:endonuclease activity"/>
    <property type="evidence" value="ECO:0007669"/>
    <property type="project" value="UniProtKB-KW"/>
</dbReference>
<evidence type="ECO:0000256" key="2">
    <source>
        <dbReference type="ARBA" id="ARBA00022581"/>
    </source>
</evidence>
<gene>
    <name evidence="8" type="primary">UL12</name>
</gene>
<dbReference type="InterPro" id="IPR011604">
    <property type="entry name" value="PDDEXK-like_dom_sf"/>
</dbReference>
<dbReference type="PRINTS" id="PR00924">
    <property type="entry name" value="ALKEXNUCLASE"/>
</dbReference>
<evidence type="ECO:0000256" key="7">
    <source>
        <dbReference type="ARBA" id="ARBA00023200"/>
    </source>
</evidence>
<evidence type="ECO:0000256" key="3">
    <source>
        <dbReference type="ARBA" id="ARBA00022722"/>
    </source>
</evidence>
<protein>
    <submittedName>
        <fullName evidence="8">UL12</fullName>
    </submittedName>
</protein>
<keyword evidence="4" id="KW-0255">Endonuclease</keyword>
<evidence type="ECO:0000313" key="8">
    <source>
        <dbReference type="EMBL" id="AEV54992.1"/>
    </source>
</evidence>
<evidence type="ECO:0000256" key="4">
    <source>
        <dbReference type="ARBA" id="ARBA00022759"/>
    </source>
</evidence>
<name>G9CUB9_9ALPH</name>